<proteinExistence type="predicted"/>
<keyword evidence="3" id="KW-1185">Reference proteome</keyword>
<reference evidence="2 3" key="1">
    <citation type="journal article" date="2014" name="Nat. Genet.">
        <title>Genome and transcriptome of the porcine whipworm Trichuris suis.</title>
        <authorList>
            <person name="Jex A.R."/>
            <person name="Nejsum P."/>
            <person name="Schwarz E.M."/>
            <person name="Hu L."/>
            <person name="Young N.D."/>
            <person name="Hall R.S."/>
            <person name="Korhonen P.K."/>
            <person name="Liao S."/>
            <person name="Thamsborg S."/>
            <person name="Xia J."/>
            <person name="Xu P."/>
            <person name="Wang S."/>
            <person name="Scheerlinck J.P."/>
            <person name="Hofmann A."/>
            <person name="Sternberg P.W."/>
            <person name="Wang J."/>
            <person name="Gasser R.B."/>
        </authorList>
    </citation>
    <scope>NUCLEOTIDE SEQUENCE [LARGE SCALE GENOMIC DNA]</scope>
    <source>
        <strain evidence="2">DCEP-RM93M</strain>
    </source>
</reference>
<protein>
    <submittedName>
        <fullName evidence="2">Uncharacterized protein</fullName>
    </submittedName>
</protein>
<organism evidence="2 3">
    <name type="scientific">Trichuris suis</name>
    <name type="common">pig whipworm</name>
    <dbReference type="NCBI Taxonomy" id="68888"/>
    <lineage>
        <taxon>Eukaryota</taxon>
        <taxon>Metazoa</taxon>
        <taxon>Ecdysozoa</taxon>
        <taxon>Nematoda</taxon>
        <taxon>Enoplea</taxon>
        <taxon>Dorylaimia</taxon>
        <taxon>Trichinellida</taxon>
        <taxon>Trichuridae</taxon>
        <taxon>Trichuris</taxon>
    </lineage>
</organism>
<dbReference type="AlphaFoldDB" id="A0A085LLW2"/>
<evidence type="ECO:0000256" key="1">
    <source>
        <dbReference type="SAM" id="MobiDB-lite"/>
    </source>
</evidence>
<feature type="region of interest" description="Disordered" evidence="1">
    <location>
        <begin position="1"/>
        <end position="25"/>
    </location>
</feature>
<dbReference type="Proteomes" id="UP000030764">
    <property type="component" value="Unassembled WGS sequence"/>
</dbReference>
<accession>A0A085LLW2</accession>
<dbReference type="EMBL" id="KL363407">
    <property type="protein sequence ID" value="KFD45958.1"/>
    <property type="molecule type" value="Genomic_DNA"/>
</dbReference>
<gene>
    <name evidence="2" type="ORF">M513_13165</name>
</gene>
<feature type="compositionally biased region" description="Basic residues" evidence="1">
    <location>
        <begin position="1"/>
        <end position="10"/>
    </location>
</feature>
<evidence type="ECO:0000313" key="3">
    <source>
        <dbReference type="Proteomes" id="UP000030764"/>
    </source>
</evidence>
<sequence>MHSSAKKKCRQYVEESPRGSVSAGRTSGCSLEAFIRAFVRGIIYKNYAGYENEQHTDQPFLPVCNTPP</sequence>
<evidence type="ECO:0000313" key="2">
    <source>
        <dbReference type="EMBL" id="KFD45958.1"/>
    </source>
</evidence>
<name>A0A085LLW2_9BILA</name>